<name>A0A2N6JZI7_FISMU</name>
<comment type="caution">
    <text evidence="1">The sequence shown here is derived from an EMBL/GenBank/DDBJ whole genome shotgun (WGS) entry which is preliminary data.</text>
</comment>
<dbReference type="PANTHER" id="PTHR35309:SF4">
    <property type="entry name" value="TOCOPHEROL CYCLASE"/>
    <property type="match status" value="1"/>
</dbReference>
<dbReference type="AlphaFoldDB" id="A0A2N6JZI7"/>
<dbReference type="InterPro" id="IPR025893">
    <property type="entry name" value="Tocopherol_cyclase"/>
</dbReference>
<accession>A0A2N6JZI7</accession>
<dbReference type="RefSeq" id="WP_016868113.1">
    <property type="nucleotide sequence ID" value="NZ_CAWNVR010000558.1"/>
</dbReference>
<proteinExistence type="predicted"/>
<organism evidence="1 2">
    <name type="scientific">Fischerella muscicola CCMEE 5323</name>
    <dbReference type="NCBI Taxonomy" id="2019572"/>
    <lineage>
        <taxon>Bacteria</taxon>
        <taxon>Bacillati</taxon>
        <taxon>Cyanobacteriota</taxon>
        <taxon>Cyanophyceae</taxon>
        <taxon>Nostocales</taxon>
        <taxon>Hapalosiphonaceae</taxon>
        <taxon>Fischerella</taxon>
    </lineage>
</organism>
<dbReference type="Pfam" id="PF14249">
    <property type="entry name" value="Tocopherol_cycl"/>
    <property type="match status" value="2"/>
</dbReference>
<dbReference type="GO" id="GO:0009976">
    <property type="term" value="F:tocopherol cyclase activity"/>
    <property type="evidence" value="ECO:0007669"/>
    <property type="project" value="InterPro"/>
</dbReference>
<gene>
    <name evidence="1" type="ORF">CEN44_19210</name>
</gene>
<sequence>MLGFLSNPFDTTQTPHSGYHWDHSSRRFFEGWYYRVTLPDEDQSFAFMYSIEDPIGGKPHSGGAAQILGPNDEYLCRTFPEVKNFWAKPDVLALGHWGQINLEGRGHDVNWHKPPYARRGVEEAVFAKLRANKECCGRREESLFHKLFSPFQPDNYVHQTAPDTQPCYLEPEEFERYIQQGYQATATLNQGVISDPSTGQYCRWQYEIQPVYGWGNQRSIQQSTAGWLSFLQIFEPGWQILMAHGLASGWIDWNGKRYEFTNAPAYGEKNWGGAFPQKWFWANCNSFSDTPDLALTAGGGRRGVLWWMESVAMIGIHYQGKFYEFVPWNSQVSWNIQPWGKWQMQAQNSHYEVELTGTTDLPGTPLRAPTENGLIFCCRDTLQGQLNIELREKKDNHQEIILKAHSSACGLEIGGGPWNDAWQSH</sequence>
<evidence type="ECO:0000313" key="1">
    <source>
        <dbReference type="EMBL" id="PLZ86816.1"/>
    </source>
</evidence>
<evidence type="ECO:0000313" key="2">
    <source>
        <dbReference type="Proteomes" id="UP000235036"/>
    </source>
</evidence>
<dbReference type="PANTHER" id="PTHR35309">
    <property type="match status" value="1"/>
</dbReference>
<dbReference type="Proteomes" id="UP000235036">
    <property type="component" value="Unassembled WGS sequence"/>
</dbReference>
<reference evidence="1 2" key="1">
    <citation type="submission" date="2017-08" db="EMBL/GenBank/DDBJ databases">
        <title>Genomes of Fischerella (Mastigocladus) sp. strains.</title>
        <authorList>
            <person name="Miller S.R."/>
        </authorList>
    </citation>
    <scope>NUCLEOTIDE SEQUENCE [LARGE SCALE GENOMIC DNA]</scope>
    <source>
        <strain evidence="1 2">CCMEE 5323</strain>
    </source>
</reference>
<keyword evidence="2" id="KW-1185">Reference proteome</keyword>
<protein>
    <submittedName>
        <fullName evidence="1">Tocopherol cyclase</fullName>
    </submittedName>
</protein>
<dbReference type="EMBL" id="NRQW01000439">
    <property type="protein sequence ID" value="PLZ86816.1"/>
    <property type="molecule type" value="Genomic_DNA"/>
</dbReference>